<dbReference type="eggNOG" id="COG0424">
    <property type="taxonomic scope" value="Bacteria"/>
</dbReference>
<keyword evidence="2 4" id="KW-0378">Hydrolase</keyword>
<proteinExistence type="inferred from homology"/>
<evidence type="ECO:0000313" key="5">
    <source>
        <dbReference type="EMBL" id="AEQ53319.1"/>
    </source>
</evidence>
<dbReference type="CDD" id="cd00555">
    <property type="entry name" value="Maf"/>
    <property type="match status" value="1"/>
</dbReference>
<dbReference type="GO" id="GO:0047429">
    <property type="term" value="F:nucleoside triphosphate diphosphatase activity"/>
    <property type="evidence" value="ECO:0007669"/>
    <property type="project" value="UniProtKB-EC"/>
</dbReference>
<dbReference type="PANTHER" id="PTHR43213:SF5">
    <property type="entry name" value="BIFUNCTIONAL DTTP_UTP PYROPHOSPHATASE_METHYLTRANSFERASE PROTEIN-RELATED"/>
    <property type="match status" value="1"/>
</dbReference>
<sequence>MLILASKSATRKTLLENAGLAFSTAGAGIDEREIENAALTGGENRAGLARLLAEAKALAVSTMTPAAFVIGADQTIAFEGHGLHKPRDRDDATERLMAMAGKSHELHSGVALARAGNIVWSTVETAVLTFKSFDRTMLDSVLDLEGAAILDSVAAYRLEGPSIRLFERIEGDYFTILGLPLLPLLAALEQYAPEVFGPRS</sequence>
<dbReference type="PATRIC" id="fig|1082931.4.peg.3284"/>
<comment type="catalytic activity">
    <reaction evidence="4">
        <text>a 2'-deoxyribonucleoside 5'-triphosphate + H2O = a 2'-deoxyribonucleoside 5'-phosphate + diphosphate + H(+)</text>
        <dbReference type="Rhea" id="RHEA:44644"/>
        <dbReference type="ChEBI" id="CHEBI:15377"/>
        <dbReference type="ChEBI" id="CHEBI:15378"/>
        <dbReference type="ChEBI" id="CHEBI:33019"/>
        <dbReference type="ChEBI" id="CHEBI:61560"/>
        <dbReference type="ChEBI" id="CHEBI:65317"/>
        <dbReference type="EC" id="3.6.1.9"/>
    </reaction>
</comment>
<dbReference type="HAMAP" id="MF_00528">
    <property type="entry name" value="Maf"/>
    <property type="match status" value="1"/>
</dbReference>
<keyword evidence="3 4" id="KW-0546">Nucleotide metabolism</keyword>
<dbReference type="AlphaFoldDB" id="G4R7Q9"/>
<comment type="subcellular location">
    <subcellularLocation>
        <location evidence="4">Cytoplasm</location>
    </subcellularLocation>
</comment>
<comment type="function">
    <text evidence="4">Nucleoside triphosphate pyrophosphatase. May have a dual role in cell division arrest and in preventing the incorporation of modified nucleotides into cellular nucleic acids.</text>
</comment>
<dbReference type="STRING" id="1082931.KKY_3332"/>
<dbReference type="Proteomes" id="UP000008850">
    <property type="component" value="Chromosome"/>
</dbReference>
<dbReference type="Pfam" id="PF02545">
    <property type="entry name" value="Maf"/>
    <property type="match status" value="1"/>
</dbReference>
<keyword evidence="4" id="KW-0963">Cytoplasm</keyword>
<evidence type="ECO:0000256" key="2">
    <source>
        <dbReference type="ARBA" id="ARBA00022801"/>
    </source>
</evidence>
<dbReference type="GO" id="GO:0005737">
    <property type="term" value="C:cytoplasm"/>
    <property type="evidence" value="ECO:0007669"/>
    <property type="project" value="UniProtKB-SubCell"/>
</dbReference>
<dbReference type="KEGG" id="phl:KKY_3332"/>
<keyword evidence="6" id="KW-1185">Reference proteome</keyword>
<dbReference type="HOGENOM" id="CLU_040416_1_1_5"/>
<dbReference type="EMBL" id="CP003075">
    <property type="protein sequence ID" value="AEQ53319.1"/>
    <property type="molecule type" value="Genomic_DNA"/>
</dbReference>
<dbReference type="InterPro" id="IPR029001">
    <property type="entry name" value="ITPase-like_fam"/>
</dbReference>
<dbReference type="EC" id="3.6.1.9" evidence="4"/>
<evidence type="ECO:0000256" key="4">
    <source>
        <dbReference type="HAMAP-Rule" id="MF_00528"/>
    </source>
</evidence>
<gene>
    <name evidence="5" type="ordered locus">KKY_3332</name>
</gene>
<accession>G4R7Q9</accession>
<reference evidence="5 6" key="1">
    <citation type="journal article" date="2012" name="J. Bacteriol.">
        <title>Complete genome sequence of Pelagibacterium halotolerans B2T.</title>
        <authorList>
            <person name="Huo Y.Y."/>
            <person name="Cheng H."/>
            <person name="Han X.F."/>
            <person name="Jiang X.W."/>
            <person name="Sun C."/>
            <person name="Zhang X.Q."/>
            <person name="Zhu X.F."/>
            <person name="Liu Y.F."/>
            <person name="Li P.F."/>
            <person name="Ni P.X."/>
            <person name="Wu M."/>
        </authorList>
    </citation>
    <scope>NUCLEOTIDE SEQUENCE [LARGE SCALE GENOMIC DNA]</scope>
    <source>
        <strain evidence="6">DSM 22347 / JCM 15775 / CGMCC 1.7692 / B2</strain>
    </source>
</reference>
<evidence type="ECO:0000313" key="6">
    <source>
        <dbReference type="Proteomes" id="UP000008850"/>
    </source>
</evidence>
<dbReference type="PIRSF" id="PIRSF006305">
    <property type="entry name" value="Maf"/>
    <property type="match status" value="1"/>
</dbReference>
<protein>
    <recommendedName>
        <fullName evidence="4">Nucleoside triphosphate pyrophosphatase</fullName>
        <ecNumber evidence="4">3.6.1.9</ecNumber>
    </recommendedName>
    <alternativeName>
        <fullName evidence="4">Nucleotide pyrophosphatase</fullName>
        <shortName evidence="4">Nucleotide PPase</shortName>
    </alternativeName>
</protein>
<dbReference type="GO" id="GO:0009117">
    <property type="term" value="P:nucleotide metabolic process"/>
    <property type="evidence" value="ECO:0007669"/>
    <property type="project" value="UniProtKB-KW"/>
</dbReference>
<comment type="caution">
    <text evidence="4">Lacks conserved residue(s) required for the propagation of feature annotation.</text>
</comment>
<comment type="similarity">
    <text evidence="4">Belongs to the Maf family.</text>
</comment>
<dbReference type="InterPro" id="IPR003697">
    <property type="entry name" value="Maf-like"/>
</dbReference>
<dbReference type="Gene3D" id="3.90.950.10">
    <property type="match status" value="1"/>
</dbReference>
<evidence type="ECO:0000256" key="3">
    <source>
        <dbReference type="ARBA" id="ARBA00023080"/>
    </source>
</evidence>
<evidence type="ECO:0000256" key="1">
    <source>
        <dbReference type="ARBA" id="ARBA00001968"/>
    </source>
</evidence>
<dbReference type="RefSeq" id="WP_014132463.1">
    <property type="nucleotide sequence ID" value="NC_016078.1"/>
</dbReference>
<feature type="active site" description="Proton acceptor" evidence="4">
    <location>
        <position position="73"/>
    </location>
</feature>
<name>G4R7Q9_PELHB</name>
<dbReference type="PANTHER" id="PTHR43213">
    <property type="entry name" value="BIFUNCTIONAL DTTP/UTP PYROPHOSPHATASE/METHYLTRANSFERASE PROTEIN-RELATED"/>
    <property type="match status" value="1"/>
</dbReference>
<comment type="cofactor">
    <cofactor evidence="1 4">
        <name>a divalent metal cation</name>
        <dbReference type="ChEBI" id="CHEBI:60240"/>
    </cofactor>
</comment>
<organism evidence="5 6">
    <name type="scientific">Pelagibacterium halotolerans (strain DSM 22347 / JCM 15775 / CGMCC 1.7692 / B2)</name>
    <dbReference type="NCBI Taxonomy" id="1082931"/>
    <lineage>
        <taxon>Bacteria</taxon>
        <taxon>Pseudomonadati</taxon>
        <taxon>Pseudomonadota</taxon>
        <taxon>Alphaproteobacteria</taxon>
        <taxon>Hyphomicrobiales</taxon>
        <taxon>Devosiaceae</taxon>
        <taxon>Pelagibacterium</taxon>
    </lineage>
</organism>
<comment type="catalytic activity">
    <reaction evidence="4">
        <text>a ribonucleoside 5'-triphosphate + H2O = a ribonucleoside 5'-phosphate + diphosphate + H(+)</text>
        <dbReference type="Rhea" id="RHEA:23996"/>
        <dbReference type="ChEBI" id="CHEBI:15377"/>
        <dbReference type="ChEBI" id="CHEBI:15378"/>
        <dbReference type="ChEBI" id="CHEBI:33019"/>
        <dbReference type="ChEBI" id="CHEBI:58043"/>
        <dbReference type="ChEBI" id="CHEBI:61557"/>
        <dbReference type="EC" id="3.6.1.9"/>
    </reaction>
</comment>
<dbReference type="SUPFAM" id="SSF52972">
    <property type="entry name" value="ITPase-like"/>
    <property type="match status" value="1"/>
</dbReference>